<comment type="caution">
    <text evidence="2">The sequence shown here is derived from an EMBL/GenBank/DDBJ whole genome shotgun (WGS) entry which is preliminary data.</text>
</comment>
<keyword evidence="1" id="KW-1133">Transmembrane helix</keyword>
<evidence type="ECO:0000313" key="2">
    <source>
        <dbReference type="EMBL" id="KHT63998.1"/>
    </source>
</evidence>
<evidence type="ECO:0000313" key="3">
    <source>
        <dbReference type="Proteomes" id="UP000031278"/>
    </source>
</evidence>
<accession>A0A0B9G5H9</accession>
<name>A0A0B9G5H9_9GAMM</name>
<organism evidence="2 3">
    <name type="scientific">Photobacterium gaetbulicola</name>
    <dbReference type="NCBI Taxonomy" id="1295392"/>
    <lineage>
        <taxon>Bacteria</taxon>
        <taxon>Pseudomonadati</taxon>
        <taxon>Pseudomonadota</taxon>
        <taxon>Gammaproteobacteria</taxon>
        <taxon>Vibrionales</taxon>
        <taxon>Vibrionaceae</taxon>
        <taxon>Photobacterium</taxon>
    </lineage>
</organism>
<dbReference type="AlphaFoldDB" id="A0A0B9G5H9"/>
<dbReference type="EMBL" id="JWLZ01000135">
    <property type="protein sequence ID" value="KHT63998.1"/>
    <property type="molecule type" value="Genomic_DNA"/>
</dbReference>
<keyword evidence="1" id="KW-0472">Membrane</keyword>
<sequence>MVCICYFMLSMQDCILSMVFMLVTGEVHSKKRCFMHFKVNNNKINNLCFNMRLSVMVIANKYVICLVGIAKCLVINIMM</sequence>
<protein>
    <submittedName>
        <fullName evidence="2">Uncharacterized protein</fullName>
    </submittedName>
</protein>
<dbReference type="Proteomes" id="UP000031278">
    <property type="component" value="Unassembled WGS sequence"/>
</dbReference>
<gene>
    <name evidence="2" type="ORF">RJ45_08785</name>
</gene>
<feature type="transmembrane region" description="Helical" evidence="1">
    <location>
        <begin position="53"/>
        <end position="74"/>
    </location>
</feature>
<keyword evidence="1" id="KW-0812">Transmembrane</keyword>
<proteinExistence type="predicted"/>
<reference evidence="2 3" key="1">
    <citation type="submission" date="2014-12" db="EMBL/GenBank/DDBJ databases">
        <title>Genome sequencing of Photobacterium gaetbulicola AD005a.</title>
        <authorList>
            <person name="Adrian T.G.S."/>
            <person name="Chan K.G."/>
        </authorList>
    </citation>
    <scope>NUCLEOTIDE SEQUENCE [LARGE SCALE GENOMIC DNA]</scope>
    <source>
        <strain evidence="2 3">AD005a</strain>
    </source>
</reference>
<evidence type="ECO:0000256" key="1">
    <source>
        <dbReference type="SAM" id="Phobius"/>
    </source>
</evidence>